<protein>
    <submittedName>
        <fullName evidence="1">Uncharacterized protein</fullName>
    </submittedName>
</protein>
<keyword evidence="2" id="KW-1185">Reference proteome</keyword>
<evidence type="ECO:0000313" key="2">
    <source>
        <dbReference type="Proteomes" id="UP000076837"/>
    </source>
</evidence>
<gene>
    <name evidence="1" type="ORF">ST47_g8475</name>
</gene>
<organism evidence="1 2">
    <name type="scientific">Didymella rabiei</name>
    <name type="common">Chickpea ascochyta blight fungus</name>
    <name type="synonym">Mycosphaerella rabiei</name>
    <dbReference type="NCBI Taxonomy" id="5454"/>
    <lineage>
        <taxon>Eukaryota</taxon>
        <taxon>Fungi</taxon>
        <taxon>Dikarya</taxon>
        <taxon>Ascomycota</taxon>
        <taxon>Pezizomycotina</taxon>
        <taxon>Dothideomycetes</taxon>
        <taxon>Pleosporomycetidae</taxon>
        <taxon>Pleosporales</taxon>
        <taxon>Pleosporineae</taxon>
        <taxon>Didymellaceae</taxon>
        <taxon>Ascochyta</taxon>
    </lineage>
</organism>
<proteinExistence type="predicted"/>
<name>A0A162Z5I5_DIDRA</name>
<accession>A0A162Z5I5</accession>
<dbReference type="EMBL" id="JYNV01000281">
    <property type="protein sequence ID" value="KZM20405.1"/>
    <property type="molecule type" value="Genomic_DNA"/>
</dbReference>
<reference evidence="1 2" key="1">
    <citation type="journal article" date="2016" name="Sci. Rep.">
        <title>Draft genome sequencing and secretome analysis of fungal phytopathogen Ascochyta rabiei provides insight into the necrotrophic effector repertoire.</title>
        <authorList>
            <person name="Verma S."/>
            <person name="Gazara R.K."/>
            <person name="Nizam S."/>
            <person name="Parween S."/>
            <person name="Chattopadhyay D."/>
            <person name="Verma P.K."/>
        </authorList>
    </citation>
    <scope>NUCLEOTIDE SEQUENCE [LARGE SCALE GENOMIC DNA]</scope>
    <source>
        <strain evidence="1 2">ArDII</strain>
    </source>
</reference>
<comment type="caution">
    <text evidence="1">The sequence shown here is derived from an EMBL/GenBank/DDBJ whole genome shotgun (WGS) entry which is preliminary data.</text>
</comment>
<evidence type="ECO:0000313" key="1">
    <source>
        <dbReference type="EMBL" id="KZM20405.1"/>
    </source>
</evidence>
<sequence>MVAPELRLSDEEIVQCLGFELSQKYKPATDLMELRHLTANFLLFPWRVPGVSFAYIDDEDRWVRNHRLLGDRAGLYISPDGIMTNDVSMQLPFLIRRNGHVLRSDGMKIEKAGHDVLANDWLVDENGDAGGESNWRRI</sequence>
<dbReference type="AlphaFoldDB" id="A0A162Z5I5"/>
<dbReference type="Proteomes" id="UP000076837">
    <property type="component" value="Unassembled WGS sequence"/>
</dbReference>